<gene>
    <name evidence="4" type="primary">dsbA</name>
    <name evidence="4" type="ORF">GPUN_2438</name>
</gene>
<feature type="chain" id="PRO_5003598807" evidence="2">
    <location>
        <begin position="21"/>
        <end position="227"/>
    </location>
</feature>
<dbReference type="InterPro" id="IPR036249">
    <property type="entry name" value="Thioredoxin-like_sf"/>
</dbReference>
<dbReference type="eggNOG" id="COG1651">
    <property type="taxonomic scope" value="Bacteria"/>
</dbReference>
<dbReference type="Pfam" id="PF13462">
    <property type="entry name" value="Thioredoxin_4"/>
    <property type="match status" value="1"/>
</dbReference>
<dbReference type="InterPro" id="IPR012336">
    <property type="entry name" value="Thioredoxin-like_fold"/>
</dbReference>
<protein>
    <submittedName>
        <fullName evidence="4">Thiol:disulfide interchange protein DsbA</fullName>
    </submittedName>
</protein>
<dbReference type="InterPro" id="IPR050824">
    <property type="entry name" value="Thiol_disulfide_DsbA"/>
</dbReference>
<dbReference type="STRING" id="56804.BAE46_08955"/>
<keyword evidence="5" id="KW-1185">Reference proteome</keyword>
<feature type="domain" description="Thioredoxin" evidence="3">
    <location>
        <begin position="21"/>
        <end position="183"/>
    </location>
</feature>
<evidence type="ECO:0000256" key="1">
    <source>
        <dbReference type="ARBA" id="ARBA00022729"/>
    </source>
</evidence>
<dbReference type="Proteomes" id="UP000053586">
    <property type="component" value="Unassembled WGS sequence"/>
</dbReference>
<feature type="signal peptide" evidence="2">
    <location>
        <begin position="1"/>
        <end position="20"/>
    </location>
</feature>
<reference evidence="4 5" key="2">
    <citation type="journal article" date="2017" name="Antonie Van Leeuwenhoek">
        <title>Rhizobium rhizosphaerae sp. nov., a novel species isolated from rice rhizosphere.</title>
        <authorList>
            <person name="Zhao J.J."/>
            <person name="Zhang J."/>
            <person name="Zhang R.J."/>
            <person name="Zhang C.W."/>
            <person name="Yin H.Q."/>
            <person name="Zhang X.X."/>
        </authorList>
    </citation>
    <scope>NUCLEOTIDE SEQUENCE [LARGE SCALE GENOMIC DNA]</scope>
    <source>
        <strain evidence="4 5">ACAM 611</strain>
    </source>
</reference>
<dbReference type="AlphaFoldDB" id="H5TE26"/>
<dbReference type="InterPro" id="IPR013766">
    <property type="entry name" value="Thioredoxin_domain"/>
</dbReference>
<proteinExistence type="predicted"/>
<evidence type="ECO:0000313" key="5">
    <source>
        <dbReference type="Proteomes" id="UP000053586"/>
    </source>
</evidence>
<evidence type="ECO:0000259" key="3">
    <source>
        <dbReference type="PROSITE" id="PS51352"/>
    </source>
</evidence>
<dbReference type="PANTHER" id="PTHR35891">
    <property type="entry name" value="THIOL:DISULFIDE INTERCHANGE PROTEIN DSBA"/>
    <property type="match status" value="1"/>
</dbReference>
<comment type="caution">
    <text evidence="4">The sequence shown here is derived from an EMBL/GenBank/DDBJ whole genome shotgun (WGS) entry which is preliminary data.</text>
</comment>
<dbReference type="PROSITE" id="PS51257">
    <property type="entry name" value="PROKAR_LIPOPROTEIN"/>
    <property type="match status" value="1"/>
</dbReference>
<evidence type="ECO:0000256" key="2">
    <source>
        <dbReference type="SAM" id="SignalP"/>
    </source>
</evidence>
<evidence type="ECO:0000313" key="4">
    <source>
        <dbReference type="EMBL" id="GAB56553.1"/>
    </source>
</evidence>
<dbReference type="SUPFAM" id="SSF52833">
    <property type="entry name" value="Thioredoxin-like"/>
    <property type="match status" value="1"/>
</dbReference>
<accession>H5TE26</accession>
<keyword evidence="1 2" id="KW-0732">Signal</keyword>
<dbReference type="OrthoDB" id="9784896at2"/>
<organism evidence="4 5">
    <name type="scientific">Glaciecola punicea ACAM 611</name>
    <dbReference type="NCBI Taxonomy" id="1121923"/>
    <lineage>
        <taxon>Bacteria</taxon>
        <taxon>Pseudomonadati</taxon>
        <taxon>Pseudomonadota</taxon>
        <taxon>Gammaproteobacteria</taxon>
        <taxon>Alteromonadales</taxon>
        <taxon>Alteromonadaceae</taxon>
        <taxon>Glaciecola</taxon>
    </lineage>
</organism>
<reference evidence="4 5" key="1">
    <citation type="journal article" date="2012" name="J. Bacteriol.">
        <title>Genome sequence of proteorhodopsin-containing sea ice bacterium Glaciecola punicea ACAM 611T.</title>
        <authorList>
            <person name="Qin Q.-L."/>
            <person name="Xie B.-B."/>
            <person name="Shu Y.-L."/>
            <person name="Rong J.-C."/>
            <person name="Zhao D.-L."/>
            <person name="Zhang X.-Y."/>
            <person name="Chen X.-L."/>
            <person name="Zhou B.-C."/>
            <person name="Zhanga Y.-Z."/>
        </authorList>
    </citation>
    <scope>NUCLEOTIDE SEQUENCE [LARGE SCALE GENOMIC DNA]</scope>
    <source>
        <strain evidence="4 5">ACAM 611</strain>
    </source>
</reference>
<dbReference type="Gene3D" id="3.40.30.10">
    <property type="entry name" value="Glutaredoxin"/>
    <property type="match status" value="1"/>
</dbReference>
<dbReference type="InterPro" id="IPR023205">
    <property type="entry name" value="DsbA/DsbL"/>
</dbReference>
<dbReference type="RefSeq" id="WP_006006817.1">
    <property type="nucleotide sequence ID" value="NZ_BAET01000030.1"/>
</dbReference>
<dbReference type="PANTHER" id="PTHR35891:SF3">
    <property type="entry name" value="THIOL:DISULFIDE INTERCHANGE PROTEIN DSBL"/>
    <property type="match status" value="1"/>
</dbReference>
<sequence length="227" mass="25396">MKKSLFLLLLLMLASCSKEPSQTPLEAPSEPSIDTQASSQAQAPWLENIHYIVLDQPASETPQVQEFFSFWCPHCHNFEPIVALIKDQLDAGTAFKKVHVDFMGFTSKEIQQSASQAMLIADYMGKEDVINSAIFDHIHVEKKEIAGLADIEPLFLANQVSAQDFATAQASPELAALVQEHSDTFTQYRSNIQSVPTFIVNGKYQVKFTQEMDINDMVNLIAWLTTQ</sequence>
<dbReference type="CDD" id="cd03019">
    <property type="entry name" value="DsbA_DsbA"/>
    <property type="match status" value="1"/>
</dbReference>
<dbReference type="EMBL" id="BAET01000030">
    <property type="protein sequence ID" value="GAB56553.1"/>
    <property type="molecule type" value="Genomic_DNA"/>
</dbReference>
<dbReference type="PROSITE" id="PS51352">
    <property type="entry name" value="THIOREDOXIN_2"/>
    <property type="match status" value="1"/>
</dbReference>
<name>H5TE26_9ALTE</name>